<dbReference type="GeneID" id="6083840"/>
<reference evidence="1 2" key="1">
    <citation type="journal article" date="2008" name="Nature">
        <title>The genome of Laccaria bicolor provides insights into mycorrhizal symbiosis.</title>
        <authorList>
            <person name="Martin F."/>
            <person name="Aerts A."/>
            <person name="Ahren D."/>
            <person name="Brun A."/>
            <person name="Danchin E.G.J."/>
            <person name="Duchaussoy F."/>
            <person name="Gibon J."/>
            <person name="Kohler A."/>
            <person name="Lindquist E."/>
            <person name="Pereda V."/>
            <person name="Salamov A."/>
            <person name="Shapiro H.J."/>
            <person name="Wuyts J."/>
            <person name="Blaudez D."/>
            <person name="Buee M."/>
            <person name="Brokstein P."/>
            <person name="Canbaeck B."/>
            <person name="Cohen D."/>
            <person name="Courty P.E."/>
            <person name="Coutinho P.M."/>
            <person name="Delaruelle C."/>
            <person name="Detter J.C."/>
            <person name="Deveau A."/>
            <person name="DiFazio S."/>
            <person name="Duplessis S."/>
            <person name="Fraissinet-Tachet L."/>
            <person name="Lucic E."/>
            <person name="Frey-Klett P."/>
            <person name="Fourrey C."/>
            <person name="Feussner I."/>
            <person name="Gay G."/>
            <person name="Grimwood J."/>
            <person name="Hoegger P.J."/>
            <person name="Jain P."/>
            <person name="Kilaru S."/>
            <person name="Labbe J."/>
            <person name="Lin Y.C."/>
            <person name="Legue V."/>
            <person name="Le Tacon F."/>
            <person name="Marmeisse R."/>
            <person name="Melayah D."/>
            <person name="Montanini B."/>
            <person name="Muratet M."/>
            <person name="Nehls U."/>
            <person name="Niculita-Hirzel H."/>
            <person name="Oudot-Le Secq M.P."/>
            <person name="Peter M."/>
            <person name="Quesneville H."/>
            <person name="Rajashekar B."/>
            <person name="Reich M."/>
            <person name="Rouhier N."/>
            <person name="Schmutz J."/>
            <person name="Yin T."/>
            <person name="Chalot M."/>
            <person name="Henrissat B."/>
            <person name="Kuees U."/>
            <person name="Lucas S."/>
            <person name="Van de Peer Y."/>
            <person name="Podila G.K."/>
            <person name="Polle A."/>
            <person name="Pukkila P.J."/>
            <person name="Richardson P.M."/>
            <person name="Rouze P."/>
            <person name="Sanders I.R."/>
            <person name="Stajich J.E."/>
            <person name="Tunlid A."/>
            <person name="Tuskan G."/>
            <person name="Grigoriev I.V."/>
        </authorList>
    </citation>
    <scope>NUCLEOTIDE SEQUENCE [LARGE SCALE GENOMIC DNA]</scope>
    <source>
        <strain evidence="2">S238N-H82 / ATCC MYA-4686</strain>
    </source>
</reference>
<feature type="non-terminal residue" evidence="1">
    <location>
        <position position="1"/>
    </location>
</feature>
<name>B0DW98_LACBS</name>
<dbReference type="STRING" id="486041.B0DW98"/>
<accession>B0DW98</accession>
<dbReference type="RefSeq" id="XP_001888230.1">
    <property type="nucleotide sequence ID" value="XM_001888195.1"/>
</dbReference>
<gene>
    <name evidence="1" type="ORF">LACBIDRAFT_333547</name>
</gene>
<organism evidence="2">
    <name type="scientific">Laccaria bicolor (strain S238N-H82 / ATCC MYA-4686)</name>
    <name type="common">Bicoloured deceiver</name>
    <name type="synonym">Laccaria laccata var. bicolor</name>
    <dbReference type="NCBI Taxonomy" id="486041"/>
    <lineage>
        <taxon>Eukaryota</taxon>
        <taxon>Fungi</taxon>
        <taxon>Dikarya</taxon>
        <taxon>Basidiomycota</taxon>
        <taxon>Agaricomycotina</taxon>
        <taxon>Agaricomycetes</taxon>
        <taxon>Agaricomycetidae</taxon>
        <taxon>Agaricales</taxon>
        <taxon>Agaricineae</taxon>
        <taxon>Hydnangiaceae</taxon>
        <taxon>Laccaria</taxon>
    </lineage>
</organism>
<keyword evidence="2" id="KW-1185">Reference proteome</keyword>
<proteinExistence type="predicted"/>
<dbReference type="AlphaFoldDB" id="B0DW98"/>
<evidence type="ECO:0000313" key="2">
    <source>
        <dbReference type="Proteomes" id="UP000001194"/>
    </source>
</evidence>
<dbReference type="KEGG" id="lbc:LACBIDRAFT_333547"/>
<dbReference type="Proteomes" id="UP000001194">
    <property type="component" value="Unassembled WGS sequence"/>
</dbReference>
<dbReference type="InParanoid" id="B0DW98"/>
<protein>
    <submittedName>
        <fullName evidence="1">Predicted protein</fullName>
    </submittedName>
</protein>
<evidence type="ECO:0000313" key="1">
    <source>
        <dbReference type="EMBL" id="EDR01188.1"/>
    </source>
</evidence>
<dbReference type="EMBL" id="DS547142">
    <property type="protein sequence ID" value="EDR01188.1"/>
    <property type="molecule type" value="Genomic_DNA"/>
</dbReference>
<sequence>YCMEMNARPIQQAEKDFFSTPLQVSCFNLISLEVPIVAIVTKFDTFVQDVQQKLEESAEEEDEEVDDDDVEKLAEIQADMQFEQHYKGPLNDMKHPPKAVVTLSKELQSKERNIYDLSTFFATAQNADTEVKLTTSASGPFIKTWETYWTHPKSGSQVPATLVRLLEKHLDSSQHYIGDPRSDFFEVRDGSPNLLRFCKWEQRVADTTLIMEKIRVFDIKDELKTLEALIKWYTQRSDTVTYVPPFFPVFRTPFFERLRETEYLQFALASLLDAWTISPLWAPATWEGMKSVQVYLYGDAWFEE</sequence>
<dbReference type="HOGENOM" id="CLU_060147_0_0_1"/>